<gene>
    <name evidence="1" type="ORF">LCGC14_1711330</name>
</gene>
<reference evidence="1" key="1">
    <citation type="journal article" date="2015" name="Nature">
        <title>Complex archaea that bridge the gap between prokaryotes and eukaryotes.</title>
        <authorList>
            <person name="Spang A."/>
            <person name="Saw J.H."/>
            <person name="Jorgensen S.L."/>
            <person name="Zaremba-Niedzwiedzka K."/>
            <person name="Martijn J."/>
            <person name="Lind A.E."/>
            <person name="van Eijk R."/>
            <person name="Schleper C."/>
            <person name="Guy L."/>
            <person name="Ettema T.J."/>
        </authorList>
    </citation>
    <scope>NUCLEOTIDE SEQUENCE</scope>
</reference>
<dbReference type="EMBL" id="LAZR01015265">
    <property type="protein sequence ID" value="KKM13917.1"/>
    <property type="molecule type" value="Genomic_DNA"/>
</dbReference>
<sequence length="107" mass="12136">MKLYIAGPLRAPTEAERDGNIARARNVAERLWQAGNFVFCPHMHTGPWDLYVQEQHIMNFGLWMIQHMDGLVLVEGWEQSDGAKAEIAEAKRRWVTVYESAAKVPGA</sequence>
<dbReference type="SUPFAM" id="SSF52309">
    <property type="entry name" value="N-(deoxy)ribosyltransferase-like"/>
    <property type="match status" value="1"/>
</dbReference>
<organism evidence="1">
    <name type="scientific">marine sediment metagenome</name>
    <dbReference type="NCBI Taxonomy" id="412755"/>
    <lineage>
        <taxon>unclassified sequences</taxon>
        <taxon>metagenomes</taxon>
        <taxon>ecological metagenomes</taxon>
    </lineage>
</organism>
<dbReference type="AlphaFoldDB" id="A0A0F9HFL5"/>
<dbReference type="Pfam" id="PF14359">
    <property type="entry name" value="DUF4406"/>
    <property type="match status" value="1"/>
</dbReference>
<dbReference type="InterPro" id="IPR025518">
    <property type="entry name" value="DUF4406"/>
</dbReference>
<name>A0A0F9HFL5_9ZZZZ</name>
<evidence type="ECO:0008006" key="2">
    <source>
        <dbReference type="Google" id="ProtNLM"/>
    </source>
</evidence>
<accession>A0A0F9HFL5</accession>
<protein>
    <recommendedName>
        <fullName evidence="2">DUF4406 domain-containing protein</fullName>
    </recommendedName>
</protein>
<dbReference type="Gene3D" id="3.40.50.10400">
    <property type="entry name" value="Hypothetical protein PA1492"/>
    <property type="match status" value="1"/>
</dbReference>
<proteinExistence type="predicted"/>
<comment type="caution">
    <text evidence="1">The sequence shown here is derived from an EMBL/GenBank/DDBJ whole genome shotgun (WGS) entry which is preliminary data.</text>
</comment>
<evidence type="ECO:0000313" key="1">
    <source>
        <dbReference type="EMBL" id="KKM13917.1"/>
    </source>
</evidence>